<evidence type="ECO:0008006" key="3">
    <source>
        <dbReference type="Google" id="ProtNLM"/>
    </source>
</evidence>
<dbReference type="Proteomes" id="UP000680714">
    <property type="component" value="Unassembled WGS sequence"/>
</dbReference>
<dbReference type="RefSeq" id="WP_211546859.1">
    <property type="nucleotide sequence ID" value="NZ_JAGTUF010000003.1"/>
</dbReference>
<comment type="caution">
    <text evidence="1">The sequence shown here is derived from an EMBL/GenBank/DDBJ whole genome shotgun (WGS) entry which is preliminary data.</text>
</comment>
<name>A0ABS5IA35_9PROT</name>
<protein>
    <recommendedName>
        <fullName evidence="3">Phasin domain-containing protein</fullName>
    </recommendedName>
</protein>
<evidence type="ECO:0000313" key="2">
    <source>
        <dbReference type="Proteomes" id="UP000680714"/>
    </source>
</evidence>
<proteinExistence type="predicted"/>
<reference evidence="1 2" key="1">
    <citation type="submission" date="2021-04" db="EMBL/GenBank/DDBJ databases">
        <title>Magnetospirillum sulfuroxidans sp. nov., a facultative chemolithoautotrophic sulfur-oxidizing alphaproteobacterium isolated from freshwater sediment and proposals for Paramagetospirillum gen. nov., and Magnetospirillaceae fam. nov.</title>
        <authorList>
            <person name="Koziaeva V."/>
            <person name="Geelhoed J.S."/>
            <person name="Sorokin D.Y."/>
            <person name="Grouzdev D.S."/>
        </authorList>
    </citation>
    <scope>NUCLEOTIDE SEQUENCE [LARGE SCALE GENOMIC DNA]</scope>
    <source>
        <strain evidence="1 2">J10</strain>
    </source>
</reference>
<sequence length="77" mass="8789">MADPFKGFSEFQTAWLKAWMNSAQSMAAMFQHMVETQQKFLGQAAKYHRDHVEIATGAALTDKYGKRAHDIDPERDV</sequence>
<gene>
    <name evidence="1" type="ORF">KEC16_06055</name>
</gene>
<accession>A0ABS5IA35</accession>
<organism evidence="1 2">
    <name type="scientific">Magnetospirillum sulfuroxidans</name>
    <dbReference type="NCBI Taxonomy" id="611300"/>
    <lineage>
        <taxon>Bacteria</taxon>
        <taxon>Pseudomonadati</taxon>
        <taxon>Pseudomonadota</taxon>
        <taxon>Alphaproteobacteria</taxon>
        <taxon>Rhodospirillales</taxon>
        <taxon>Rhodospirillaceae</taxon>
        <taxon>Magnetospirillum</taxon>
    </lineage>
</organism>
<keyword evidence="2" id="KW-1185">Reference proteome</keyword>
<dbReference type="EMBL" id="JAGTUF010000003">
    <property type="protein sequence ID" value="MBR9971270.1"/>
    <property type="molecule type" value="Genomic_DNA"/>
</dbReference>
<evidence type="ECO:0000313" key="1">
    <source>
        <dbReference type="EMBL" id="MBR9971270.1"/>
    </source>
</evidence>